<dbReference type="SMART" id="SM00028">
    <property type="entry name" value="TPR"/>
    <property type="match status" value="4"/>
</dbReference>
<dbReference type="Pfam" id="PF13181">
    <property type="entry name" value="TPR_8"/>
    <property type="match status" value="1"/>
</dbReference>
<dbReference type="Proteomes" id="UP000444721">
    <property type="component" value="Unassembled WGS sequence"/>
</dbReference>
<keyword evidence="1" id="KW-0802">TPR repeat</keyword>
<dbReference type="VEuPathDB" id="AmoebaDB:NfTy_038950"/>
<proteinExistence type="predicted"/>
<dbReference type="VEuPathDB" id="AmoebaDB:NF0045690"/>
<protein>
    <submittedName>
        <fullName evidence="4">Uncharacterized protein</fullName>
    </submittedName>
</protein>
<dbReference type="GeneID" id="68119446"/>
<dbReference type="PROSITE" id="PS50005">
    <property type="entry name" value="TPR"/>
    <property type="match status" value="1"/>
</dbReference>
<dbReference type="Gene3D" id="1.25.40.10">
    <property type="entry name" value="Tetratricopeptide repeat domain"/>
    <property type="match status" value="2"/>
</dbReference>
<accession>A0A6A5C532</accession>
<reference evidence="4 5" key="1">
    <citation type="journal article" date="2019" name="Sci. Rep.">
        <title>Nanopore sequencing improves the draft genome of the human pathogenic amoeba Naegleria fowleri.</title>
        <authorList>
            <person name="Liechti N."/>
            <person name="Schurch N."/>
            <person name="Bruggmann R."/>
            <person name="Wittwer M."/>
        </authorList>
    </citation>
    <scope>NUCLEOTIDE SEQUENCE [LARGE SCALE GENOMIC DNA]</scope>
    <source>
        <strain evidence="4 5">ATCC 30894</strain>
    </source>
</reference>
<comment type="caution">
    <text evidence="4">The sequence shown here is derived from an EMBL/GenBank/DDBJ whole genome shotgun (WGS) entry which is preliminary data.</text>
</comment>
<sequence length="795" mass="93112">MSSRNDCDSPLILSCTCSEEKQCQPNASVLHVQGSGDGQTIINEESGGESSFTTMLSHNSNNEELIENSSSSSSSSSIGTTTSSSGYDDTDDENDKHEEAFNIMNEINNEIRRREKREPLPLWNEKLLSELVHLEIVENNREMGQEEESQYIPSQFLIELEKLVNTRELFQVSNVTKMKVVTQEFIATCDRVKHKFLKDLAKVRKKYLENKDNWKNELTEREKEQLEYIEYMDDRYGIIFDESDFNEIIGQFSCCKEHCMCYWKRARGFYKTSTKNTNNVDLKLSMSAISDITHVLQNLEKNIDDEFLLTLKKMQALENRVSCLYDIIYIVGDIDKKFSSEQLEDMAFEKEIDDEERKQKYAPLSVKLIYEMARKDIKQCFSMYKTHLMKYGGEENYCNIAKKYRNLQLASCDCENKLKLPSHLFIENIIATCGSLFWSYASTCNSTKERNTYHKLAHSCVKYAFQLFPNYRNTILYSIYLRDILNYHERIRVLDHSIALHERLHEQHFDENCWLSERFEIECAKNPFSCICSNDSHDDTDLTTLYNNKALQLKLMGKYSQSLETYNTLMTKYIIPRHQVYPQEFSNPQEIPETEFEACNILRSSELLSWRKEEAFILNNRAFTYISLERYDEAVADFHRAYQLDASQHSYSHNLGFSYSFKEDHSNSVLWYTKCIELFKKSGNDKSDILDTYRNRGMSLVDWKKYDLAIIDFSIYLDGIYEEYSTPEETPENVKENMATAFYSMAMCKKHRGYIVSGMNDLLIARELMSDLEILDLEEWEAEYSSMCLGFYLTL</sequence>
<feature type="repeat" description="TPR" evidence="1">
    <location>
        <begin position="615"/>
        <end position="648"/>
    </location>
</feature>
<dbReference type="SUPFAM" id="SSF48452">
    <property type="entry name" value="TPR-like"/>
    <property type="match status" value="1"/>
</dbReference>
<evidence type="ECO:0000256" key="2">
    <source>
        <dbReference type="SAM" id="Coils"/>
    </source>
</evidence>
<gene>
    <name evidence="4" type="ORF">FDP41_012231</name>
</gene>
<dbReference type="OMA" id="FAMMESE"/>
<dbReference type="InterPro" id="IPR019734">
    <property type="entry name" value="TPR_rpt"/>
</dbReference>
<dbReference type="VEuPathDB" id="AmoebaDB:FDP41_012231"/>
<evidence type="ECO:0000313" key="5">
    <source>
        <dbReference type="Proteomes" id="UP000444721"/>
    </source>
</evidence>
<evidence type="ECO:0000256" key="3">
    <source>
        <dbReference type="SAM" id="MobiDB-lite"/>
    </source>
</evidence>
<dbReference type="OrthoDB" id="10259802at2759"/>
<keyword evidence="2" id="KW-0175">Coiled coil</keyword>
<feature type="coiled-coil region" evidence="2">
    <location>
        <begin position="197"/>
        <end position="224"/>
    </location>
</feature>
<dbReference type="AlphaFoldDB" id="A0A6A5C532"/>
<evidence type="ECO:0000313" key="4">
    <source>
        <dbReference type="EMBL" id="KAF0981574.1"/>
    </source>
</evidence>
<dbReference type="EMBL" id="VFQX01000013">
    <property type="protein sequence ID" value="KAF0981574.1"/>
    <property type="molecule type" value="Genomic_DNA"/>
</dbReference>
<keyword evidence="5" id="KW-1185">Reference proteome</keyword>
<dbReference type="InterPro" id="IPR011990">
    <property type="entry name" value="TPR-like_helical_dom_sf"/>
</dbReference>
<organism evidence="4 5">
    <name type="scientific">Naegleria fowleri</name>
    <name type="common">Brain eating amoeba</name>
    <dbReference type="NCBI Taxonomy" id="5763"/>
    <lineage>
        <taxon>Eukaryota</taxon>
        <taxon>Discoba</taxon>
        <taxon>Heterolobosea</taxon>
        <taxon>Tetramitia</taxon>
        <taxon>Eutetramitia</taxon>
        <taxon>Vahlkampfiidae</taxon>
        <taxon>Naegleria</taxon>
    </lineage>
</organism>
<evidence type="ECO:0000256" key="1">
    <source>
        <dbReference type="PROSITE-ProRule" id="PRU00339"/>
    </source>
</evidence>
<name>A0A6A5C532_NAEFO</name>
<dbReference type="RefSeq" id="XP_044566287.1">
    <property type="nucleotide sequence ID" value="XM_044702728.1"/>
</dbReference>
<feature type="compositionally biased region" description="Low complexity" evidence="3">
    <location>
        <begin position="63"/>
        <end position="87"/>
    </location>
</feature>
<feature type="region of interest" description="Disordered" evidence="3">
    <location>
        <begin position="63"/>
        <end position="94"/>
    </location>
</feature>